<evidence type="ECO:0000256" key="1">
    <source>
        <dbReference type="SAM" id="MobiDB-lite"/>
    </source>
</evidence>
<feature type="compositionally biased region" description="Basic and acidic residues" evidence="1">
    <location>
        <begin position="133"/>
        <end position="159"/>
    </location>
</feature>
<keyword evidence="2" id="KW-1133">Transmembrane helix</keyword>
<comment type="caution">
    <text evidence="3">The sequence shown here is derived from an EMBL/GenBank/DDBJ whole genome shotgun (WGS) entry which is preliminary data.</text>
</comment>
<dbReference type="Proteomes" id="UP000611215">
    <property type="component" value="Unassembled WGS sequence"/>
</dbReference>
<gene>
    <name evidence="3" type="ORF">ITJ86_10355</name>
</gene>
<evidence type="ECO:0000256" key="2">
    <source>
        <dbReference type="SAM" id="Phobius"/>
    </source>
</evidence>
<evidence type="ECO:0000313" key="4">
    <source>
        <dbReference type="Proteomes" id="UP000611215"/>
    </source>
</evidence>
<sequence>MKYLETKHERNSAKITVLIALILLLLLFVVGPQYMDPPEEYGVAVNFGTTDFGSGNKPLSEPKQAVEDKVVEEDVVEEVQPEEAQVAPAAEATKAEEVMTQDNAEAIAIKKQKEAEAKLKAAEAKAEAEAKAAAEKIEREKREAEEKKRQEEAEKKKQLDNLIGGVKNAEGNTDGGEGPDSQGGNKGQLDGNPYAPSYFGGSGPGKGGVGYGLGGRGIPSKEIYRQNCNEYGLVVVRIEVNRQGKVIKADPGIKQSTNTHPCLLEPAKKIAMSHKWPADPDAPERQIGFVSINFDVGQ</sequence>
<name>A0ABS0EIM2_9FLAO</name>
<evidence type="ECO:0000313" key="3">
    <source>
        <dbReference type="EMBL" id="MBF8150299.1"/>
    </source>
</evidence>
<feature type="transmembrane region" description="Helical" evidence="2">
    <location>
        <begin position="12"/>
        <end position="31"/>
    </location>
</feature>
<keyword evidence="2" id="KW-0812">Transmembrane</keyword>
<reference evidence="3 4" key="1">
    <citation type="submission" date="2020-11" db="EMBL/GenBank/DDBJ databases">
        <title>Winogradskyella marina sp. nov., isolated from marine sediment.</title>
        <authorList>
            <person name="Bo J."/>
            <person name="Wang S."/>
            <person name="Song X."/>
            <person name="Du Z."/>
        </authorList>
    </citation>
    <scope>NUCLEOTIDE SEQUENCE [LARGE SCALE GENOMIC DNA]</scope>
    <source>
        <strain evidence="3 4">F6397</strain>
    </source>
</reference>
<protein>
    <submittedName>
        <fullName evidence="3">Energy transducer TonB</fullName>
    </submittedName>
</protein>
<dbReference type="EMBL" id="JADOET010000008">
    <property type="protein sequence ID" value="MBF8150299.1"/>
    <property type="molecule type" value="Genomic_DNA"/>
</dbReference>
<accession>A0ABS0EIM2</accession>
<keyword evidence="2" id="KW-0472">Membrane</keyword>
<keyword evidence="4" id="KW-1185">Reference proteome</keyword>
<feature type="region of interest" description="Disordered" evidence="1">
    <location>
        <begin position="133"/>
        <end position="201"/>
    </location>
</feature>
<organism evidence="3 4">
    <name type="scientific">Winogradskyella marina</name>
    <dbReference type="NCBI Taxonomy" id="2785530"/>
    <lineage>
        <taxon>Bacteria</taxon>
        <taxon>Pseudomonadati</taxon>
        <taxon>Bacteroidota</taxon>
        <taxon>Flavobacteriia</taxon>
        <taxon>Flavobacteriales</taxon>
        <taxon>Flavobacteriaceae</taxon>
        <taxon>Winogradskyella</taxon>
    </lineage>
</organism>
<proteinExistence type="predicted"/>
<dbReference type="RefSeq" id="WP_195871572.1">
    <property type="nucleotide sequence ID" value="NZ_JADOET010000008.1"/>
</dbReference>